<keyword evidence="5 9" id="KW-0812">Transmembrane</keyword>
<keyword evidence="6 9" id="KW-1133">Transmembrane helix</keyword>
<evidence type="ECO:0000313" key="11">
    <source>
        <dbReference type="EMBL" id="XCC57873.1"/>
    </source>
</evidence>
<dbReference type="Pfam" id="PF03799">
    <property type="entry name" value="FtsQ_DivIB_C"/>
    <property type="match status" value="1"/>
</dbReference>
<dbReference type="Pfam" id="PF08478">
    <property type="entry name" value="POTRA_1"/>
    <property type="match status" value="1"/>
</dbReference>
<sequence length="301" mass="34482">MSTLMNRLSELCVMAAGPVWNYPERMAEISRWLMRFFVLVVLVSVLLWISQQPVFTLRHVQIESAGDKDLQHVQLAMVRSQVLDKVQGNFFSVHLQDVKKAFEALPWVRQASVRRAWPNGLVVSIEEQKPLAVWGKAEQQKLMNVYGEVFAGSITELDENTSLVELSGPDGSSKEVLRLYQKSSAWFKPWDAEVKSLALSDRYAWHIKLSNGVRIEFGREEEQAKGVLEQRVAQLIQYWPQVQQKWPSRVDAVDLRYPNGFAVRIVGAPVKTIPPSIKVENRTEQLIAFVNHDDQRSEELK</sequence>
<accession>A0AAU8A2I3</accession>
<dbReference type="Gene3D" id="3.10.20.310">
    <property type="entry name" value="membrane protein fhac"/>
    <property type="match status" value="1"/>
</dbReference>
<dbReference type="GO" id="GO:0043093">
    <property type="term" value="P:FtsZ-dependent cytokinesis"/>
    <property type="evidence" value="ECO:0007669"/>
    <property type="project" value="UniProtKB-UniRule"/>
</dbReference>
<dbReference type="HAMAP" id="MF_00911">
    <property type="entry name" value="FtsQ_subfam"/>
    <property type="match status" value="1"/>
</dbReference>
<dbReference type="InterPro" id="IPR045335">
    <property type="entry name" value="FtsQ_C_sf"/>
</dbReference>
<proteinExistence type="inferred from homology"/>
<dbReference type="InterPro" id="IPR005548">
    <property type="entry name" value="Cell_div_FtsQ/DivIB_C"/>
</dbReference>
<dbReference type="GO" id="GO:0005886">
    <property type="term" value="C:plasma membrane"/>
    <property type="evidence" value="ECO:0007669"/>
    <property type="project" value="UniProtKB-SubCell"/>
</dbReference>
<dbReference type="Gene3D" id="3.40.50.11690">
    <property type="entry name" value="Cell division protein FtsQ/DivIB"/>
    <property type="match status" value="1"/>
</dbReference>
<evidence type="ECO:0000256" key="6">
    <source>
        <dbReference type="ARBA" id="ARBA00022989"/>
    </source>
</evidence>
<dbReference type="InterPro" id="IPR034746">
    <property type="entry name" value="POTRA"/>
</dbReference>
<evidence type="ECO:0000256" key="9">
    <source>
        <dbReference type="HAMAP-Rule" id="MF_00911"/>
    </source>
</evidence>
<evidence type="ECO:0000256" key="7">
    <source>
        <dbReference type="ARBA" id="ARBA00023136"/>
    </source>
</evidence>
<comment type="subcellular location">
    <subcellularLocation>
        <location evidence="9">Cell inner membrane</location>
        <topology evidence="9">Single-pass type II membrane protein</topology>
    </subcellularLocation>
    <subcellularLocation>
        <location evidence="1">Membrane</location>
    </subcellularLocation>
    <text evidence="9">Localizes to the division septum.</text>
</comment>
<dbReference type="AlphaFoldDB" id="A0AAU8A2I3"/>
<evidence type="ECO:0000259" key="10">
    <source>
        <dbReference type="PROSITE" id="PS51779"/>
    </source>
</evidence>
<dbReference type="PANTHER" id="PTHR35851:SF1">
    <property type="entry name" value="CELL DIVISION PROTEIN FTSQ"/>
    <property type="match status" value="1"/>
</dbReference>
<dbReference type="GO" id="GO:0090529">
    <property type="term" value="P:cell septum assembly"/>
    <property type="evidence" value="ECO:0007669"/>
    <property type="project" value="InterPro"/>
</dbReference>
<keyword evidence="8 9" id="KW-0131">Cell cycle</keyword>
<comment type="function">
    <text evidence="9">Essential cell division protein. May link together the upstream cell division proteins, which are predominantly cytoplasmic, with the downstream cell division proteins, which are predominantly periplasmic. May control correct divisome assembly.</text>
</comment>
<name>A0AAU8A2I3_9BURK</name>
<keyword evidence="3 9" id="KW-0997">Cell inner membrane</keyword>
<dbReference type="PANTHER" id="PTHR35851">
    <property type="entry name" value="CELL DIVISION PROTEIN FTSQ"/>
    <property type="match status" value="1"/>
</dbReference>
<dbReference type="InterPro" id="IPR013685">
    <property type="entry name" value="POTRA_FtsQ_type"/>
</dbReference>
<dbReference type="RefSeq" id="WP_353438987.1">
    <property type="nucleotide sequence ID" value="NZ_CP099959.1"/>
</dbReference>
<evidence type="ECO:0000256" key="2">
    <source>
        <dbReference type="ARBA" id="ARBA00022475"/>
    </source>
</evidence>
<evidence type="ECO:0000256" key="8">
    <source>
        <dbReference type="ARBA" id="ARBA00023306"/>
    </source>
</evidence>
<organism evidence="11">
    <name type="scientific">Polynucleobacter sp. UK-FUSCHL-C3</name>
    <dbReference type="NCBI Taxonomy" id="2955208"/>
    <lineage>
        <taxon>Bacteria</taxon>
        <taxon>Pseudomonadati</taxon>
        <taxon>Pseudomonadota</taxon>
        <taxon>Betaproteobacteria</taxon>
        <taxon>Burkholderiales</taxon>
        <taxon>Burkholderiaceae</taxon>
        <taxon>Polynucleobacter</taxon>
    </lineage>
</organism>
<dbReference type="PROSITE" id="PS51779">
    <property type="entry name" value="POTRA"/>
    <property type="match status" value="1"/>
</dbReference>
<keyword evidence="4 9" id="KW-0132">Cell division</keyword>
<evidence type="ECO:0000256" key="5">
    <source>
        <dbReference type="ARBA" id="ARBA00022692"/>
    </source>
</evidence>
<feature type="transmembrane region" description="Helical" evidence="9">
    <location>
        <begin position="32"/>
        <end position="49"/>
    </location>
</feature>
<comment type="similarity">
    <text evidence="9">Belongs to the FtsQ/DivIB family. FtsQ subfamily.</text>
</comment>
<dbReference type="InterPro" id="IPR026579">
    <property type="entry name" value="FtsQ"/>
</dbReference>
<dbReference type="EMBL" id="CP099959">
    <property type="protein sequence ID" value="XCC57873.1"/>
    <property type="molecule type" value="Genomic_DNA"/>
</dbReference>
<evidence type="ECO:0000256" key="3">
    <source>
        <dbReference type="ARBA" id="ARBA00022519"/>
    </source>
</evidence>
<protein>
    <recommendedName>
        <fullName evidence="9">Cell division protein FtsQ</fullName>
    </recommendedName>
</protein>
<gene>
    <name evidence="9" type="primary">ftsQ</name>
    <name evidence="11" type="ORF">NKE59_00860</name>
</gene>
<comment type="subunit">
    <text evidence="9">Part of a complex composed of FtsB, FtsL and FtsQ.</text>
</comment>
<evidence type="ECO:0000256" key="4">
    <source>
        <dbReference type="ARBA" id="ARBA00022618"/>
    </source>
</evidence>
<feature type="domain" description="POTRA" evidence="10">
    <location>
        <begin position="55"/>
        <end position="128"/>
    </location>
</feature>
<keyword evidence="2 9" id="KW-1003">Cell membrane</keyword>
<keyword evidence="7 9" id="KW-0472">Membrane</keyword>
<dbReference type="GO" id="GO:0032153">
    <property type="term" value="C:cell division site"/>
    <property type="evidence" value="ECO:0007669"/>
    <property type="project" value="UniProtKB-UniRule"/>
</dbReference>
<reference evidence="11" key="1">
    <citation type="submission" date="2022-06" db="EMBL/GenBank/DDBJ databases">
        <title>New Polynucleobacter species.</title>
        <authorList>
            <person name="Hahn M.W."/>
        </authorList>
    </citation>
    <scope>NUCLEOTIDE SEQUENCE</scope>
    <source>
        <strain evidence="11">UK-FUSCHL-C3</strain>
    </source>
</reference>
<evidence type="ECO:0000256" key="1">
    <source>
        <dbReference type="ARBA" id="ARBA00004370"/>
    </source>
</evidence>